<name>A0A0F9GG26_9ZZZZ</name>
<comment type="caution">
    <text evidence="1">The sequence shown here is derived from an EMBL/GenBank/DDBJ whole genome shotgun (WGS) entry which is preliminary data.</text>
</comment>
<reference evidence="1" key="1">
    <citation type="journal article" date="2015" name="Nature">
        <title>Complex archaea that bridge the gap between prokaryotes and eukaryotes.</title>
        <authorList>
            <person name="Spang A."/>
            <person name="Saw J.H."/>
            <person name="Jorgensen S.L."/>
            <person name="Zaremba-Niedzwiedzka K."/>
            <person name="Martijn J."/>
            <person name="Lind A.E."/>
            <person name="van Eijk R."/>
            <person name="Schleper C."/>
            <person name="Guy L."/>
            <person name="Ettema T.J."/>
        </authorList>
    </citation>
    <scope>NUCLEOTIDE SEQUENCE</scope>
</reference>
<evidence type="ECO:0000313" key="1">
    <source>
        <dbReference type="EMBL" id="KKL89536.1"/>
    </source>
</evidence>
<sequence length="45" mass="5304">MTRQELHRLLKQSKDIYQLLTDLLAAKQAYHEAISKILRGTYDDD</sequence>
<proteinExistence type="predicted"/>
<dbReference type="AlphaFoldDB" id="A0A0F9GG26"/>
<protein>
    <submittedName>
        <fullName evidence="1">Uncharacterized protein</fullName>
    </submittedName>
</protein>
<accession>A0A0F9GG26</accession>
<dbReference type="EMBL" id="LAZR01020258">
    <property type="protein sequence ID" value="KKL89536.1"/>
    <property type="molecule type" value="Genomic_DNA"/>
</dbReference>
<organism evidence="1">
    <name type="scientific">marine sediment metagenome</name>
    <dbReference type="NCBI Taxonomy" id="412755"/>
    <lineage>
        <taxon>unclassified sequences</taxon>
        <taxon>metagenomes</taxon>
        <taxon>ecological metagenomes</taxon>
    </lineage>
</organism>
<gene>
    <name evidence="1" type="ORF">LCGC14_1913650</name>
</gene>